<comment type="caution">
    <text evidence="6">The sequence shown here is derived from an EMBL/GenBank/DDBJ whole genome shotgun (WGS) entry which is preliminary data.</text>
</comment>
<keyword evidence="9" id="KW-1185">Reference proteome</keyword>
<evidence type="ECO:0000259" key="5">
    <source>
        <dbReference type="PROSITE" id="PS50075"/>
    </source>
</evidence>
<dbReference type="OrthoDB" id="605930at2"/>
<sequence length="3230" mass="363562">MIDHLILNLATRNILIKVSDGELLINAPKGALDEHLINEIKLNKAAIIRYLSNAPLADGISYDQIGIAADADEAESHPLSSSQYRIWILSQFEAGNIAYNMSGSYIFKGELNVSVLKEALIALINRHESLRTFFSEDAQSVRQFIRPVDGFDLDFIFVDMEEIPDPVSQLSRLIADRVAIPFELSSPLLLRTSLYKVAGKEWVFNYVMHHIIGDGWSLEILMNELLILYNAFLNQKASVLTPLKFHYRHYARAQREQLESGALKSQKEYWLKKLAGELPILEMPGDKSRPTIKSFNGAVFNKLIAPSISRKLSHFCSKQDASLFMGVLSAVYALMYRYTSQNDLIIGTPVAGREASELESQIGFFVNTLALRIQLSATDDFGAILAQVKACTIGALENQAYPFDELLEDLKLNTGTGRNALFDVMVLQAQPFQKDNRLTFDGLEVSAFSDKEHVVSKFDLVFSFAVSTEGLQLNTEYNTDLYSLGFIERMMEHFDLLLAAMLNHPLTPVNQLEYLSSEEYAMIRNIANQYSGLVSNQNTVLDEFYQQVKIHGNNAALSFRGKTMSYAELDALSNQFAAYLKAHIKPAIKRPVSVLLDRNEQLIITLLGILKSGRAYLPIDPEYPEERKAYLIADSACDMVIDSAKWQEFERQQDKYDSKFITQIIHPEDTAYVIYTSGSTGLPKGCELTHGNLQHYIQWANHYYFAGLDQVNFGLFTSISFDLTVTSIFCTLCMGGTLKIYDQGEELSTILSTYFSPESGINSIKLTPSHISLLASLNLKTEYVKIAIVGGEQVREDQVRILKNINPAIKIYNEYGPTETTVGCIVKELETGSPIVIGKPISGTDIYIFNEAGSICPIGVPGELYICGEGVGKGYLNRKELTASKFLPDPARPGKLMYRTGDFVRLTSAGDIEFIGRKDDQLKINGFRVETGEIENAILEHPDVSAVSVITRSDDDGSKSLIAFCVGPVQVSDLRSYLSLKLPSYLVPDHFRLLDELPLTVNGKLDKEKLQILSKTNIISEQKKRDPRNSTERKLIIIWEKILKRNNISPADHFFYLGGNSLKLHRLAQQIQETFQVKLSFSQLFLHSSLEAQADVILKTGNTLAAIIPKAEFRPFYPLSSAQQRLWILSQFEAGNQTLNIPGLYTLEGDLDVDSLEKALFSLIKRHEILRTTFQTTAEGEVVQVIAEAGQSGFRLERRNMLYNSFAGSELNEMILEDTMQPFDLEKGPLLRAFIYQLSAKRWVFASVVHHIISDGWSQGLFMKELLHFYHSHLKGVPVELPALAIQYKDYVVWQHESAQDEAGAKTGIYWQQQFAGKLPILQLATDKARPAVKQYHGRMFSKIIDAESMVLFKNFVLDQGSTLFMGLLSVMNTLLFRYTGQTDIILGTAVAGRENEALQHQLGLYLNTLALRTQFEGTDSFPDLLANVQKVTLEAFEYQSYPFDQLVEVLNLPRDLSRSALFDVFVLMQDADFPAEEFQQLSGILKIDNYNLTAVTGSKFDLTINFVERNEGLQLAIEYSTDLFHEDRISRLADHFEQIVKIVSVQPSASLETLNYLTKEELNRLLGAAVSTKGEPVQAALITDLFQEQVNLYGDSAALIFGNTRLTYREVSERAAKFGNYLIHKYAVAGGDLVGIKLNRTEWMVIVVLGILNSGAAYVPVDPDYPEERIDYIRDDSHWKVLIDQEELDLFLTEINQYSSHCSSLCSPENLAYVTYTSGSTGKPKGVMITHQNVTSFFRNFDAVFDFKARMRIAAATNYTFDISVLEILGSLAWGMELHLLNEPDPAVILKYLAENEINVLQVTPSRLNQIFEVPQLGLEDLKGLQVLLVGGEALTEQQYIRLGRLQGVKAINVYGPTEATIWSSSLDIGSSSSLSIGKPLQNEWIYILDKNQMMVPEGVEGEIYIGGAGVAVGYLNRPELSAEKIIADPYQSGQKVYRTGDKGKWLSDGNIAFTGRIDDQVKIRGYRIELGEIEYVLRLCKGVGEAVVITRMDLHQQHELVAYFVSKEVIDDKEIKDQLKRVLPAYMLPAYYIQLDKMPLTFNGKIDRQNLPDPGEFNRSSSTSYLAPGTETEQELALIWSSILSNTAIGLKDNFFDLGGHSLKTTRLANQIYKKFNVIIPLQELFTVSILEDQAKLIESYQKTSFDPILPAVQKIGYVLSSAQHRLWILSQFEESNVAYNIPAVYRFDGHLDQTVLSQTFFRLLERHESLRTIFSADKDGELTQVILNPESLDFSVVYEDMRQQEKHLLDDRIRNEVRIKFDLSSGPLLRVNLFQVADKQWIFVYTIHHIISDGWSMNILFNETVEIYNALLRGDTPVIPQLDIQYKDYAEWQNSKLDSPHLKELKNYWTSQFSGELPVLALPYDHLRPAIKSYQGGTVTAKVTAETLGKLKELVHKSGTTLFMGLLSAVNILLYRYTGQEDMIVGTPVAGRDHPDLENQIGLFVNTLALRTRLSDGDSFETILKEVKKVALAAYDHQLYPFDALVEDLNLPRDLSHNPLFEVMIVLQNNETDYRLQNRTSDLSVSMYKEIDHHTSKFDLLFNFSENGDGDLQIELEYNSDVFNKESAVRLISHFKQLTSAIIAAPQTAVSRLEYLSLLEKETLLSAFNQTTVTYAGEQTVISLFESQAVATPDSCAMVFEQVSYTYRELNELSNQLARYISGGSVVQKGTCISVLLERSAWSAVSMISIMKLGCIYVPIDASLPEARKKFMIEESNSAIVLSEGSQAVELALWLPDVSVVDIMAVPSDIDLSNPEVEIGWDDSSFIIYTSGSTGLPKGVEQTHRMLYNLILWDIEGAGFNKKTKHLQFSSFSFDSSLHDIYYALATGGEVHIINENLRQDLWSLKDYILNQQINTLSMPYAALKAMFSEIPIEEFHGHSIEEVISTGEQLYVSGGLLNFLKVNPSVRLFNLYGPSETHVVTGLSYRYADGDIPEKSGIGKPVYNTDIYVLDQQMQPVPIGVEGEIYIGGWNLAKGYFGNPELTSERFITHPFRKGQFVYKSGDIGKWLSDGSLEYIMRKDNQIKINGYRMELGEIESALRSHPQVEEAIVITLKTATGAPELVAYFVAMETLNLSDLKSHIRLIIPHYMLPHHYLQLDALPLTVNGKVDKRNLPNPSASANGRLQEYLAPENETEEKLVQIWSELLELEADKIGVNDNFFELGGHSLKATRLISRIKREFGIEIRIREIFTEPNIKSIAEGLNTILWLKNEVVEVSPDTDKEEMIF</sequence>
<dbReference type="Gene3D" id="3.30.559.10">
    <property type="entry name" value="Chloramphenicol acetyltransferase-like domain"/>
    <property type="match status" value="3"/>
</dbReference>
<dbReference type="InterPro" id="IPR042099">
    <property type="entry name" value="ANL_N_sf"/>
</dbReference>
<dbReference type="InterPro" id="IPR041464">
    <property type="entry name" value="TubC_N"/>
</dbReference>
<dbReference type="SUPFAM" id="SSF47336">
    <property type="entry name" value="ACP-like"/>
    <property type="match status" value="3"/>
</dbReference>
<dbReference type="NCBIfam" id="TIGR01733">
    <property type="entry name" value="AA-adenyl-dom"/>
    <property type="match status" value="3"/>
</dbReference>
<dbReference type="FunFam" id="3.30.300.30:FF:000010">
    <property type="entry name" value="Enterobactin synthetase component F"/>
    <property type="match status" value="1"/>
</dbReference>
<proteinExistence type="inferred from homology"/>
<dbReference type="Pfam" id="PF00501">
    <property type="entry name" value="AMP-binding"/>
    <property type="match status" value="3"/>
</dbReference>
<evidence type="ECO:0000313" key="8">
    <source>
        <dbReference type="Proteomes" id="UP000273898"/>
    </source>
</evidence>
<feature type="domain" description="Carrier" evidence="5">
    <location>
        <begin position="2069"/>
        <end position="2144"/>
    </location>
</feature>
<evidence type="ECO:0000313" key="9">
    <source>
        <dbReference type="Proteomes" id="UP000297429"/>
    </source>
</evidence>
<evidence type="ECO:0000313" key="7">
    <source>
        <dbReference type="EMBL" id="TFB29417.1"/>
    </source>
</evidence>
<dbReference type="CDD" id="cd05930">
    <property type="entry name" value="A_NRPS"/>
    <property type="match status" value="2"/>
</dbReference>
<dbReference type="PANTHER" id="PTHR45527:SF1">
    <property type="entry name" value="FATTY ACID SYNTHASE"/>
    <property type="match status" value="1"/>
</dbReference>
<dbReference type="Proteomes" id="UP000273898">
    <property type="component" value="Unassembled WGS sequence"/>
</dbReference>
<dbReference type="InterPro" id="IPR020806">
    <property type="entry name" value="PKS_PP-bd"/>
</dbReference>
<reference evidence="6 8" key="1">
    <citation type="submission" date="2018-10" db="EMBL/GenBank/DDBJ databases">
        <title>Genomic Encyclopedia of Archaeal and Bacterial Type Strains, Phase II (KMG-II): from individual species to whole genera.</title>
        <authorList>
            <person name="Goeker M."/>
        </authorList>
    </citation>
    <scope>NUCLEOTIDE SEQUENCE [LARGE SCALE GENOMIC DNA]</scope>
    <source>
        <strain evidence="6 8">DSM 19624</strain>
    </source>
</reference>
<dbReference type="InterPro" id="IPR045851">
    <property type="entry name" value="AMP-bd_C_sf"/>
</dbReference>
<dbReference type="InterPro" id="IPR006162">
    <property type="entry name" value="Ppantetheine_attach_site"/>
</dbReference>
<reference evidence="7 9" key="2">
    <citation type="submission" date="2019-03" db="EMBL/GenBank/DDBJ databases">
        <authorList>
            <person name="He R.-H."/>
        </authorList>
    </citation>
    <scope>NUCLEOTIDE SEQUENCE [LARGE SCALE GENOMIC DNA]</scope>
    <source>
        <strain evidence="7 9">DSM 19624</strain>
    </source>
</reference>
<dbReference type="FunFam" id="1.10.1200.10:FF:000005">
    <property type="entry name" value="Nonribosomal peptide synthetase 1"/>
    <property type="match status" value="1"/>
</dbReference>
<dbReference type="Pfam" id="PF18563">
    <property type="entry name" value="TubC_N"/>
    <property type="match status" value="1"/>
</dbReference>
<dbReference type="GO" id="GO:0044550">
    <property type="term" value="P:secondary metabolite biosynthetic process"/>
    <property type="evidence" value="ECO:0007669"/>
    <property type="project" value="TreeGrafter"/>
</dbReference>
<dbReference type="Gene3D" id="3.30.559.30">
    <property type="entry name" value="Nonribosomal peptide synthetase, condensation domain"/>
    <property type="match status" value="3"/>
</dbReference>
<dbReference type="GO" id="GO:0043041">
    <property type="term" value="P:amino acid activation for nonribosomal peptide biosynthetic process"/>
    <property type="evidence" value="ECO:0007669"/>
    <property type="project" value="TreeGrafter"/>
</dbReference>
<dbReference type="Gene3D" id="1.10.10.1830">
    <property type="entry name" value="Non-ribosomal peptide synthase, adenylation domain"/>
    <property type="match status" value="1"/>
</dbReference>
<protein>
    <submittedName>
        <fullName evidence="6">Amino acid adenylation domain-containing protein</fullName>
    </submittedName>
</protein>
<organism evidence="6 8">
    <name type="scientific">Pedobacter alluvionis</name>
    <dbReference type="NCBI Taxonomy" id="475253"/>
    <lineage>
        <taxon>Bacteria</taxon>
        <taxon>Pseudomonadati</taxon>
        <taxon>Bacteroidota</taxon>
        <taxon>Sphingobacteriia</taxon>
        <taxon>Sphingobacteriales</taxon>
        <taxon>Sphingobacteriaceae</taxon>
        <taxon>Pedobacter</taxon>
    </lineage>
</organism>
<dbReference type="NCBIfam" id="NF003417">
    <property type="entry name" value="PRK04813.1"/>
    <property type="match status" value="3"/>
</dbReference>
<comment type="similarity">
    <text evidence="2">Belongs to the ATP-dependent AMP-binding enzyme family.</text>
</comment>
<name>A0A497YEA6_9SPHI</name>
<dbReference type="InterPro" id="IPR025110">
    <property type="entry name" value="AMP-bd_C"/>
</dbReference>
<dbReference type="GO" id="GO:0005737">
    <property type="term" value="C:cytoplasm"/>
    <property type="evidence" value="ECO:0007669"/>
    <property type="project" value="TreeGrafter"/>
</dbReference>
<dbReference type="Proteomes" id="UP000297429">
    <property type="component" value="Unassembled WGS sequence"/>
</dbReference>
<evidence type="ECO:0000256" key="1">
    <source>
        <dbReference type="ARBA" id="ARBA00001957"/>
    </source>
</evidence>
<dbReference type="Pfam" id="PF13193">
    <property type="entry name" value="AMP-binding_C"/>
    <property type="match status" value="3"/>
</dbReference>
<dbReference type="InterPro" id="IPR036736">
    <property type="entry name" value="ACP-like_sf"/>
</dbReference>
<dbReference type="Pfam" id="PF00668">
    <property type="entry name" value="Condensation"/>
    <property type="match status" value="3"/>
</dbReference>
<dbReference type="Gene3D" id="2.30.38.10">
    <property type="entry name" value="Luciferase, Domain 3"/>
    <property type="match status" value="1"/>
</dbReference>
<evidence type="ECO:0000256" key="2">
    <source>
        <dbReference type="ARBA" id="ARBA00006432"/>
    </source>
</evidence>
<dbReference type="RefSeq" id="WP_121281957.1">
    <property type="nucleotide sequence ID" value="NZ_RCCK01000002.1"/>
</dbReference>
<evidence type="ECO:0000256" key="3">
    <source>
        <dbReference type="ARBA" id="ARBA00022450"/>
    </source>
</evidence>
<dbReference type="CDD" id="cd19531">
    <property type="entry name" value="LCL_NRPS-like"/>
    <property type="match status" value="3"/>
</dbReference>
<dbReference type="InterPro" id="IPR044894">
    <property type="entry name" value="TubC_N_sf"/>
</dbReference>
<feature type="domain" description="Carrier" evidence="5">
    <location>
        <begin position="1026"/>
        <end position="1101"/>
    </location>
</feature>
<accession>A0A497YEA6</accession>
<dbReference type="InterPro" id="IPR020845">
    <property type="entry name" value="AMP-binding_CS"/>
</dbReference>
<dbReference type="GO" id="GO:0031177">
    <property type="term" value="F:phosphopantetheine binding"/>
    <property type="evidence" value="ECO:0007669"/>
    <property type="project" value="InterPro"/>
</dbReference>
<dbReference type="FunFam" id="2.30.38.10:FF:000001">
    <property type="entry name" value="Non-ribosomal peptide synthetase PvdI"/>
    <property type="match status" value="1"/>
</dbReference>
<dbReference type="SUPFAM" id="SSF52777">
    <property type="entry name" value="CoA-dependent acyltransferases"/>
    <property type="match status" value="6"/>
</dbReference>
<dbReference type="InterPro" id="IPR009081">
    <property type="entry name" value="PP-bd_ACP"/>
</dbReference>
<keyword evidence="3" id="KW-0596">Phosphopantetheine</keyword>
<dbReference type="Pfam" id="PF00550">
    <property type="entry name" value="PP-binding"/>
    <property type="match status" value="3"/>
</dbReference>
<dbReference type="InterPro" id="IPR010071">
    <property type="entry name" value="AA_adenyl_dom"/>
</dbReference>
<evidence type="ECO:0000313" key="6">
    <source>
        <dbReference type="EMBL" id="RLJ80979.1"/>
    </source>
</evidence>
<dbReference type="Gene3D" id="1.10.1200.10">
    <property type="entry name" value="ACP-like"/>
    <property type="match status" value="3"/>
</dbReference>
<dbReference type="SUPFAM" id="SSF56801">
    <property type="entry name" value="Acetyl-CoA synthetase-like"/>
    <property type="match status" value="3"/>
</dbReference>
<dbReference type="GO" id="GO:0003824">
    <property type="term" value="F:catalytic activity"/>
    <property type="evidence" value="ECO:0007669"/>
    <property type="project" value="InterPro"/>
</dbReference>
<feature type="domain" description="Carrier" evidence="5">
    <location>
        <begin position="3133"/>
        <end position="3210"/>
    </location>
</feature>
<dbReference type="PROSITE" id="PS50075">
    <property type="entry name" value="CARRIER"/>
    <property type="match status" value="3"/>
</dbReference>
<dbReference type="PANTHER" id="PTHR45527">
    <property type="entry name" value="NONRIBOSOMAL PEPTIDE SYNTHETASE"/>
    <property type="match status" value="1"/>
</dbReference>
<dbReference type="Gene3D" id="3.30.300.30">
    <property type="match status" value="3"/>
</dbReference>
<keyword evidence="4" id="KW-0597">Phosphoprotein</keyword>
<dbReference type="Gene3D" id="3.40.50.980">
    <property type="match status" value="2"/>
</dbReference>
<dbReference type="PROSITE" id="PS00455">
    <property type="entry name" value="AMP_BINDING"/>
    <property type="match status" value="3"/>
</dbReference>
<dbReference type="EMBL" id="RCCK01000002">
    <property type="protein sequence ID" value="RLJ80979.1"/>
    <property type="molecule type" value="Genomic_DNA"/>
</dbReference>
<dbReference type="InterPro" id="IPR001242">
    <property type="entry name" value="Condensation_dom"/>
</dbReference>
<dbReference type="EMBL" id="SOPX01000004">
    <property type="protein sequence ID" value="TFB29417.1"/>
    <property type="molecule type" value="Genomic_DNA"/>
</dbReference>
<dbReference type="InterPro" id="IPR023213">
    <property type="entry name" value="CAT-like_dom_sf"/>
</dbReference>
<evidence type="ECO:0000256" key="4">
    <source>
        <dbReference type="ARBA" id="ARBA00022553"/>
    </source>
</evidence>
<comment type="cofactor">
    <cofactor evidence="1">
        <name>pantetheine 4'-phosphate</name>
        <dbReference type="ChEBI" id="CHEBI:47942"/>
    </cofactor>
</comment>
<gene>
    <name evidence="6" type="ORF">BCL90_0032</name>
    <name evidence="7" type="ORF">E3V97_20480</name>
</gene>
<dbReference type="Gene3D" id="3.40.50.12780">
    <property type="entry name" value="N-terminal domain of ligase-like"/>
    <property type="match status" value="2"/>
</dbReference>
<dbReference type="PROSITE" id="PS00012">
    <property type="entry name" value="PHOSPHOPANTETHEINE"/>
    <property type="match status" value="2"/>
</dbReference>
<dbReference type="InterPro" id="IPR000873">
    <property type="entry name" value="AMP-dep_synth/lig_dom"/>
</dbReference>
<dbReference type="SMART" id="SM00823">
    <property type="entry name" value="PKS_PP"/>
    <property type="match status" value="1"/>
</dbReference>